<sequence length="93" mass="10344">MPFFVLEPVLPLARKWEHYRKTRRLIIRAPDEAGARKVAADQAELAGREGMHLLLPEADEDETLANPWLDPETAACTALDPDGPPEVLSTQVD</sequence>
<protein>
    <submittedName>
        <fullName evidence="1">Uncharacterized protein</fullName>
    </submittedName>
</protein>
<gene>
    <name evidence="1" type="ORF">IGS68_00290</name>
</gene>
<evidence type="ECO:0000313" key="1">
    <source>
        <dbReference type="EMBL" id="QQP89767.1"/>
    </source>
</evidence>
<proteinExistence type="predicted"/>
<dbReference type="Proteomes" id="UP000595197">
    <property type="component" value="Chromosome"/>
</dbReference>
<organism evidence="1 2">
    <name type="scientific">Skermanella cutis</name>
    <dbReference type="NCBI Taxonomy" id="2775420"/>
    <lineage>
        <taxon>Bacteria</taxon>
        <taxon>Pseudomonadati</taxon>
        <taxon>Pseudomonadota</taxon>
        <taxon>Alphaproteobacteria</taxon>
        <taxon>Rhodospirillales</taxon>
        <taxon>Azospirillaceae</taxon>
        <taxon>Skermanella</taxon>
    </lineage>
</organism>
<keyword evidence="2" id="KW-1185">Reference proteome</keyword>
<reference evidence="1" key="1">
    <citation type="submission" date="2021-02" db="EMBL/GenBank/DDBJ databases">
        <title>Skermanella TT6 skin isolate.</title>
        <authorList>
            <person name="Lee K."/>
            <person name="Ganzorig M."/>
        </authorList>
    </citation>
    <scope>NUCLEOTIDE SEQUENCE</scope>
    <source>
        <strain evidence="1">TT6</strain>
    </source>
</reference>
<name>A0ABX7B628_9PROT</name>
<dbReference type="EMBL" id="CP067420">
    <property type="protein sequence ID" value="QQP89767.1"/>
    <property type="molecule type" value="Genomic_DNA"/>
</dbReference>
<accession>A0ABX7B628</accession>
<dbReference type="RefSeq" id="WP_201076407.1">
    <property type="nucleotide sequence ID" value="NZ_CP067420.1"/>
</dbReference>
<evidence type="ECO:0000313" key="2">
    <source>
        <dbReference type="Proteomes" id="UP000595197"/>
    </source>
</evidence>